<dbReference type="EMBL" id="BMUT01000019">
    <property type="protein sequence ID" value="GGY07940.1"/>
    <property type="molecule type" value="Genomic_DNA"/>
</dbReference>
<feature type="domain" description="SnoaL-like" evidence="1">
    <location>
        <begin position="52"/>
        <end position="143"/>
    </location>
</feature>
<keyword evidence="3" id="KW-1185">Reference proteome</keyword>
<gene>
    <name evidence="2" type="ORF">GCM10010324_63560</name>
</gene>
<dbReference type="PANTHER" id="PTHR41252:SF1">
    <property type="entry name" value="BLR2505 PROTEIN"/>
    <property type="match status" value="1"/>
</dbReference>
<dbReference type="Pfam" id="PF12680">
    <property type="entry name" value="SnoaL_2"/>
    <property type="match status" value="1"/>
</dbReference>
<dbReference type="Proteomes" id="UP000659223">
    <property type="component" value="Unassembled WGS sequence"/>
</dbReference>
<dbReference type="InterPro" id="IPR037401">
    <property type="entry name" value="SnoaL-like"/>
</dbReference>
<organism evidence="2 3">
    <name type="scientific">Streptomyces hiroshimensis</name>
    <dbReference type="NCBI Taxonomy" id="66424"/>
    <lineage>
        <taxon>Bacteria</taxon>
        <taxon>Bacillati</taxon>
        <taxon>Actinomycetota</taxon>
        <taxon>Actinomycetes</taxon>
        <taxon>Kitasatosporales</taxon>
        <taxon>Streptomycetaceae</taxon>
        <taxon>Streptomyces</taxon>
    </lineage>
</organism>
<evidence type="ECO:0000313" key="3">
    <source>
        <dbReference type="Proteomes" id="UP000659223"/>
    </source>
</evidence>
<accession>A0ABQ2Z9S9</accession>
<protein>
    <submittedName>
        <fullName evidence="2">Ketosteroid isomerase</fullName>
    </submittedName>
</protein>
<dbReference type="RefSeq" id="WP_190025221.1">
    <property type="nucleotide sequence ID" value="NZ_BMUT01000019.1"/>
</dbReference>
<dbReference type="PANTHER" id="PTHR41252">
    <property type="entry name" value="BLR2505 PROTEIN"/>
    <property type="match status" value="1"/>
</dbReference>
<evidence type="ECO:0000313" key="2">
    <source>
        <dbReference type="EMBL" id="GGY07940.1"/>
    </source>
</evidence>
<dbReference type="Gene3D" id="3.10.450.50">
    <property type="match status" value="1"/>
</dbReference>
<dbReference type="GO" id="GO:0016853">
    <property type="term" value="F:isomerase activity"/>
    <property type="evidence" value="ECO:0007669"/>
    <property type="project" value="UniProtKB-KW"/>
</dbReference>
<evidence type="ECO:0000259" key="1">
    <source>
        <dbReference type="Pfam" id="PF12680"/>
    </source>
</evidence>
<comment type="caution">
    <text evidence="2">The sequence shown here is derived from an EMBL/GenBank/DDBJ whole genome shotgun (WGS) entry which is preliminary data.</text>
</comment>
<name>A0ABQ2Z9S9_9ACTN</name>
<dbReference type="SUPFAM" id="SSF54427">
    <property type="entry name" value="NTF2-like"/>
    <property type="match status" value="1"/>
</dbReference>
<proteinExistence type="predicted"/>
<dbReference type="InterPro" id="IPR032710">
    <property type="entry name" value="NTF2-like_dom_sf"/>
</dbReference>
<keyword evidence="2" id="KW-0413">Isomerase</keyword>
<reference evidence="3" key="1">
    <citation type="journal article" date="2019" name="Int. J. Syst. Evol. Microbiol.">
        <title>The Global Catalogue of Microorganisms (GCM) 10K type strain sequencing project: providing services to taxonomists for standard genome sequencing and annotation.</title>
        <authorList>
            <consortium name="The Broad Institute Genomics Platform"/>
            <consortium name="The Broad Institute Genome Sequencing Center for Infectious Disease"/>
            <person name="Wu L."/>
            <person name="Ma J."/>
        </authorList>
    </citation>
    <scope>NUCLEOTIDE SEQUENCE [LARGE SCALE GENOMIC DNA]</scope>
    <source>
        <strain evidence="3">JCM 4586</strain>
    </source>
</reference>
<sequence length="167" mass="17985">MTTPDTTDQRAADLHTTDLPATGSAAFLAGMYEAEAAFLAAGGPGRAAFGLLAPYFAPDVVLHQADALPYGGTWRGHRGIQDNMLAMAATWELFEFAEQEFLAAGETTVVRTRVRARARATGRELTFPILQTITFKDGRIAEVRPFYWDTQAVAAACAVPAGHETPR</sequence>